<reference evidence="1 2" key="1">
    <citation type="submission" date="2009-12" db="EMBL/GenBank/DDBJ databases">
        <title>Genome Sequence of Prevotella timonensis CRIS 5C-B1.</title>
        <authorList>
            <person name="Durkin A.S."/>
            <person name="Madupu R."/>
            <person name="Torralba M."/>
            <person name="Methe B."/>
            <person name="Sutton G."/>
            <person name="Strausberg R.L."/>
            <person name="Nelson K.E."/>
        </authorList>
    </citation>
    <scope>NUCLEOTIDE SEQUENCE [LARGE SCALE GENOMIC DNA]</scope>
    <source>
        <strain evidence="1 2">CRIS 5C-B1</strain>
    </source>
</reference>
<accession>D1VWA8</accession>
<proteinExistence type="predicted"/>
<gene>
    <name evidence="1" type="ORF">HMPREF9019_0750</name>
</gene>
<sequence>MRKSIKNALLVRAFFMPLFKQLSLLVDFQQIDKASGKVCKQYNLIS</sequence>
<name>D1VWA8_9BACT</name>
<protein>
    <submittedName>
        <fullName evidence="1">Uncharacterized protein</fullName>
    </submittedName>
</protein>
<comment type="caution">
    <text evidence="1">The sequence shown here is derived from an EMBL/GenBank/DDBJ whole genome shotgun (WGS) entry which is preliminary data.</text>
</comment>
<evidence type="ECO:0000313" key="2">
    <source>
        <dbReference type="Proteomes" id="UP000004001"/>
    </source>
</evidence>
<keyword evidence="2" id="KW-1185">Reference proteome</keyword>
<dbReference type="EMBL" id="ADEF01000004">
    <property type="protein sequence ID" value="EFA98563.1"/>
    <property type="molecule type" value="Genomic_DNA"/>
</dbReference>
<evidence type="ECO:0000313" key="1">
    <source>
        <dbReference type="EMBL" id="EFA98563.1"/>
    </source>
</evidence>
<dbReference type="Proteomes" id="UP000004001">
    <property type="component" value="Unassembled WGS sequence"/>
</dbReference>
<dbReference type="AlphaFoldDB" id="D1VWA8"/>
<organism evidence="1 2">
    <name type="scientific">Hoylesella timonensis CRIS 5C-B1</name>
    <dbReference type="NCBI Taxonomy" id="679189"/>
    <lineage>
        <taxon>Bacteria</taxon>
        <taxon>Pseudomonadati</taxon>
        <taxon>Bacteroidota</taxon>
        <taxon>Bacteroidia</taxon>
        <taxon>Bacteroidales</taxon>
        <taxon>Prevotellaceae</taxon>
        <taxon>Hoylesella</taxon>
    </lineage>
</organism>